<dbReference type="PANTHER" id="PTHR38468">
    <property type="entry name" value="SLL0939 PROTEIN"/>
    <property type="match status" value="1"/>
</dbReference>
<dbReference type="AlphaFoldDB" id="A0A5C7FFL4"/>
<protein>
    <submittedName>
        <fullName evidence="2">DUF1622 domain-containing protein</fullName>
    </submittedName>
</protein>
<comment type="caution">
    <text evidence="2">The sequence shown here is derived from an EMBL/GenBank/DDBJ whole genome shotgun (WGS) entry which is preliminary data.</text>
</comment>
<dbReference type="Proteomes" id="UP000321907">
    <property type="component" value="Unassembled WGS sequence"/>
</dbReference>
<evidence type="ECO:0000313" key="3">
    <source>
        <dbReference type="Proteomes" id="UP000321907"/>
    </source>
</evidence>
<dbReference type="OrthoDB" id="9812897at2"/>
<dbReference type="InterPro" id="IPR012427">
    <property type="entry name" value="DUF1622"/>
</dbReference>
<name>A0A5C7FFL4_9BACT</name>
<dbReference type="EMBL" id="VOXD01000052">
    <property type="protein sequence ID" value="TXF84710.1"/>
    <property type="molecule type" value="Genomic_DNA"/>
</dbReference>
<sequence length="123" mass="13588">MEELLHQAAMWIKLVVEAVGILIVAYGVLSSLFLYGRHLFGSSDVNYLPLRRSLARYLIVALEFQLAADILSTAIAPDWEEIGQLAAIAAIRTVLNYFLEQEISVSDSEDVPAPDEEAKPVVD</sequence>
<keyword evidence="1" id="KW-0812">Transmembrane</keyword>
<dbReference type="Pfam" id="PF07784">
    <property type="entry name" value="DUF1622"/>
    <property type="match status" value="1"/>
</dbReference>
<organism evidence="2 3">
    <name type="scientific">Neolewinella aurantiaca</name>
    <dbReference type="NCBI Taxonomy" id="2602767"/>
    <lineage>
        <taxon>Bacteria</taxon>
        <taxon>Pseudomonadati</taxon>
        <taxon>Bacteroidota</taxon>
        <taxon>Saprospiria</taxon>
        <taxon>Saprospirales</taxon>
        <taxon>Lewinellaceae</taxon>
        <taxon>Neolewinella</taxon>
    </lineage>
</organism>
<reference evidence="2 3" key="1">
    <citation type="submission" date="2019-08" db="EMBL/GenBank/DDBJ databases">
        <title>Lewinella sp. strain SSH13 Genome sequencing and assembly.</title>
        <authorList>
            <person name="Kim I."/>
        </authorList>
    </citation>
    <scope>NUCLEOTIDE SEQUENCE [LARGE SCALE GENOMIC DNA]</scope>
    <source>
        <strain evidence="2 3">SSH13</strain>
    </source>
</reference>
<evidence type="ECO:0000313" key="2">
    <source>
        <dbReference type="EMBL" id="TXF84710.1"/>
    </source>
</evidence>
<keyword evidence="1" id="KW-0472">Membrane</keyword>
<keyword evidence="1" id="KW-1133">Transmembrane helix</keyword>
<dbReference type="PANTHER" id="PTHR38468:SF1">
    <property type="entry name" value="SLL0939 PROTEIN"/>
    <property type="match status" value="1"/>
</dbReference>
<feature type="transmembrane region" description="Helical" evidence="1">
    <location>
        <begin position="12"/>
        <end position="36"/>
    </location>
</feature>
<proteinExistence type="predicted"/>
<dbReference type="RefSeq" id="WP_147932765.1">
    <property type="nucleotide sequence ID" value="NZ_VOXD01000052.1"/>
</dbReference>
<accession>A0A5C7FFL4</accession>
<keyword evidence="3" id="KW-1185">Reference proteome</keyword>
<gene>
    <name evidence="2" type="ORF">FUA23_21095</name>
</gene>
<evidence type="ECO:0000256" key="1">
    <source>
        <dbReference type="SAM" id="Phobius"/>
    </source>
</evidence>